<feature type="chain" id="PRO_5022057356" description="Carboxypeptidase regulatory-like domain-containing protein" evidence="1">
    <location>
        <begin position="29"/>
        <end position="159"/>
    </location>
</feature>
<organism evidence="2 3">
    <name type="scientific">Maioricimonas rarisocia</name>
    <dbReference type="NCBI Taxonomy" id="2528026"/>
    <lineage>
        <taxon>Bacteria</taxon>
        <taxon>Pseudomonadati</taxon>
        <taxon>Planctomycetota</taxon>
        <taxon>Planctomycetia</taxon>
        <taxon>Planctomycetales</taxon>
        <taxon>Planctomycetaceae</taxon>
        <taxon>Maioricimonas</taxon>
    </lineage>
</organism>
<protein>
    <recommendedName>
        <fullName evidence="4">Carboxypeptidase regulatory-like domain-containing protein</fullName>
    </recommendedName>
</protein>
<reference evidence="2 3" key="1">
    <citation type="submission" date="2019-02" db="EMBL/GenBank/DDBJ databases">
        <title>Deep-cultivation of Planctomycetes and their phenomic and genomic characterization uncovers novel biology.</title>
        <authorList>
            <person name="Wiegand S."/>
            <person name="Jogler M."/>
            <person name="Boedeker C."/>
            <person name="Pinto D."/>
            <person name="Vollmers J."/>
            <person name="Rivas-Marin E."/>
            <person name="Kohn T."/>
            <person name="Peeters S.H."/>
            <person name="Heuer A."/>
            <person name="Rast P."/>
            <person name="Oberbeckmann S."/>
            <person name="Bunk B."/>
            <person name="Jeske O."/>
            <person name="Meyerdierks A."/>
            <person name="Storesund J.E."/>
            <person name="Kallscheuer N."/>
            <person name="Luecker S."/>
            <person name="Lage O.M."/>
            <person name="Pohl T."/>
            <person name="Merkel B.J."/>
            <person name="Hornburger P."/>
            <person name="Mueller R.-W."/>
            <person name="Bruemmer F."/>
            <person name="Labrenz M."/>
            <person name="Spormann A.M."/>
            <person name="Op den Camp H."/>
            <person name="Overmann J."/>
            <person name="Amann R."/>
            <person name="Jetten M.S.M."/>
            <person name="Mascher T."/>
            <person name="Medema M.H."/>
            <person name="Devos D.P."/>
            <person name="Kaster A.-K."/>
            <person name="Ovreas L."/>
            <person name="Rohde M."/>
            <person name="Galperin M.Y."/>
            <person name="Jogler C."/>
        </authorList>
    </citation>
    <scope>NUCLEOTIDE SEQUENCE [LARGE SCALE GENOMIC DNA]</scope>
    <source>
        <strain evidence="2 3">Mal4</strain>
    </source>
</reference>
<dbReference type="KEGG" id="mri:Mal4_38780"/>
<gene>
    <name evidence="2" type="ORF">Mal4_38780</name>
</gene>
<evidence type="ECO:0000256" key="1">
    <source>
        <dbReference type="SAM" id="SignalP"/>
    </source>
</evidence>
<sequence length="159" mass="16895" precursor="true">MLTPVNRKLAHALLALLCLAGCSDGKPAVNPTTGRLLYDGKPMPLGASVTFLPIGDSGVATSGAVDEDGNLSVVTFENQSGLVAGEYRLVVYQIIEKEPDHVDQDGEIRAAPTDTFMAVDEEQRIPEIFSDRQKSPLTVTIEAGSNDLGTLDLKTVPQS</sequence>
<proteinExistence type="predicted"/>
<keyword evidence="1" id="KW-0732">Signal</keyword>
<dbReference type="EMBL" id="CP036275">
    <property type="protein sequence ID" value="QDU39533.1"/>
    <property type="molecule type" value="Genomic_DNA"/>
</dbReference>
<keyword evidence="3" id="KW-1185">Reference proteome</keyword>
<feature type="signal peptide" evidence="1">
    <location>
        <begin position="1"/>
        <end position="28"/>
    </location>
</feature>
<dbReference type="Proteomes" id="UP000320496">
    <property type="component" value="Chromosome"/>
</dbReference>
<evidence type="ECO:0000313" key="3">
    <source>
        <dbReference type="Proteomes" id="UP000320496"/>
    </source>
</evidence>
<dbReference type="AlphaFoldDB" id="A0A517ZAK9"/>
<evidence type="ECO:0008006" key="4">
    <source>
        <dbReference type="Google" id="ProtNLM"/>
    </source>
</evidence>
<accession>A0A517ZAK9</accession>
<evidence type="ECO:0000313" key="2">
    <source>
        <dbReference type="EMBL" id="QDU39533.1"/>
    </source>
</evidence>
<name>A0A517ZAK9_9PLAN</name>